<keyword evidence="5" id="KW-0067">ATP-binding</keyword>
<feature type="region of interest" description="Disordered" evidence="6">
    <location>
        <begin position="1061"/>
        <end position="1116"/>
    </location>
</feature>
<proteinExistence type="inferred from homology"/>
<dbReference type="Gramene" id="rna-AYBTSS11_LOCUS15492">
    <property type="protein sequence ID" value="CAJ1952800.1"/>
    <property type="gene ID" value="gene-AYBTSS11_LOCUS15492"/>
</dbReference>
<feature type="domain" description="C2H2-type" evidence="8">
    <location>
        <begin position="746"/>
        <end position="773"/>
    </location>
</feature>
<keyword evidence="10" id="KW-1185">Reference proteome</keyword>
<protein>
    <recommendedName>
        <fullName evidence="11">C2H2-type domain-containing protein</fullName>
    </recommendedName>
</protein>
<dbReference type="PANTHER" id="PTHR36055:SF4">
    <property type="entry name" value="ZINC FINGER PROTEIN, PUTATIVE-RELATED"/>
    <property type="match status" value="1"/>
</dbReference>
<dbReference type="GO" id="GO:0008270">
    <property type="term" value="F:zinc ion binding"/>
    <property type="evidence" value="ECO:0007669"/>
    <property type="project" value="UniProtKB-KW"/>
</dbReference>
<dbReference type="Gene3D" id="3.40.850.10">
    <property type="entry name" value="Kinesin motor domain"/>
    <property type="match status" value="1"/>
</dbReference>
<evidence type="ECO:0000256" key="6">
    <source>
        <dbReference type="SAM" id="MobiDB-lite"/>
    </source>
</evidence>
<evidence type="ECO:0008006" key="11">
    <source>
        <dbReference type="Google" id="ProtNLM"/>
    </source>
</evidence>
<dbReference type="GO" id="GO:0007018">
    <property type="term" value="P:microtubule-based movement"/>
    <property type="evidence" value="ECO:0007669"/>
    <property type="project" value="InterPro"/>
</dbReference>
<dbReference type="Pfam" id="PF00225">
    <property type="entry name" value="Kinesin"/>
    <property type="match status" value="1"/>
</dbReference>
<keyword evidence="4" id="KW-0863">Zinc-finger</keyword>
<sequence length="1301" mass="143941">MDSKQFDSAGKVRVVARIRGFSSCEAKSEPGASRTGDWVSVNRGSLDDVSISFGDQSRYCLRFELRGFCICELGEHASYPHIATLLRTRYLVDYCYKVDEDSEMIYSREVKPLVSAAFEGHNSTVIAHGARGSGKTHTIQGSAERPGLAGLAIVEFLSLAEKNGKSIAVSFYEVDHQERAMDLLNQEKPPILVLEDHGRIQFKGLTQIPVKSIAEFQNLYTTACFTLKGAPKKGGSERVQRSHMGLIVHVFSRNESVGSTVSKMNFVDLAASRSCHWIHRASLDSTKKSVSSTKQMVNSHMKQIPKSVSRTAKKLHGSSKLLEKNVVAKKSAMKGRTLFDEAGHCASEVDKEISVHVTQASKPLMDNSSSDTGNHVLLNSGMEKDDSSSLNVSRGGDNVLAAQHILVDEEKEHTLVSNCSEALSIIVQEEDYDMNKENSSKAIGDVLSPISSPPISSQLRDLSNSLKMLCSSNSSCRQISENEPIPLDIVEPKTPIIEQNMSINRGDGINVKSPWETFSMRGSGMKTSLVQEYLRFLNTADKEELKRLKGIGEKRATFILELREESPEPFKSLDDLKDIGLSAKQYEIIEYVSLTVFLHFLADSSSRQTISVPFPAASPILALPLRVGALSTSSFPSSDLDIRFQLFNQGSGLEMPSAKLKASSTPDVMKTEDSIDALIKQTIGKDPFDYFPWVEGSSLPWLRLIHALDPQGVNNSFFLREKLNTFDLLTISSWWTFLPPMEIQLQKCDKCSRQFCSPINYRRHIRVHHRLKKLDKDFTKTRDLLGAYWDKLSVAELKEVVSFENVMLEEVPGSSILKSLTTLVQNQRLYSFPPYYVMAGAALLDIVQYESSVFPISSQQLFNILDDASEKTCLCGTVESVQRYVFDGEAGKVSLEPKNIVACTSFLLEQILYELLFTKVKACLIDKEAEALRCQKQLVEEEEAAQRRQAEILERKRQKKLRQKEQKAREQRHKAEAEISGIDSTAKALSLAEASLDTYNSEAHNTNTFSDNVASSVPLQYPDTNEEINKDTHLEYDTVTDQNLERQSAHGDIHHCLAVSRQQGMSKSQRAESNDLHTNQNSPLTKLEVNQKYGSQGDKKVSAVGGSKTRSGKSKTKINKVVLKTTQEKEPDQVKNEEVFIGSVPVNVGNCTQSEGNTVASQKDSIVENVGKQKSSPGKPMKTDLATGGNNRSTDKVWKPISQLESKNVLPVQSGGTEADAFHGNSQNWSGPSCSRVGSTDGGDIGCEKHLSHAEGSVDAGSFQSIVQAAKAFFRQRWIEAMSSEHETLVITSDSESSGSQ</sequence>
<dbReference type="SUPFAM" id="SSF47781">
    <property type="entry name" value="RuvA domain 2-like"/>
    <property type="match status" value="1"/>
</dbReference>
<dbReference type="InterPro" id="IPR001752">
    <property type="entry name" value="Kinesin_motor_dom"/>
</dbReference>
<comment type="similarity">
    <text evidence="3">Belongs to the TRAFAC class myosin-kinesin ATPase superfamily. Kinesin family. KIN-10 subfamily.</text>
</comment>
<dbReference type="GO" id="GO:0003777">
    <property type="term" value="F:microtubule motor activity"/>
    <property type="evidence" value="ECO:0007669"/>
    <property type="project" value="InterPro"/>
</dbReference>
<dbReference type="Gene3D" id="1.10.150.280">
    <property type="entry name" value="AF1531-like domain"/>
    <property type="match status" value="1"/>
</dbReference>
<dbReference type="PRINTS" id="PR00380">
    <property type="entry name" value="KINESINHEAVY"/>
</dbReference>
<dbReference type="SMART" id="SM00129">
    <property type="entry name" value="KISc"/>
    <property type="match status" value="1"/>
</dbReference>
<feature type="region of interest" description="Disordered" evidence="6">
    <location>
        <begin position="1168"/>
        <end position="1195"/>
    </location>
</feature>
<dbReference type="SUPFAM" id="SSF52540">
    <property type="entry name" value="P-loop containing nucleoside triphosphate hydrolases"/>
    <property type="match status" value="1"/>
</dbReference>
<dbReference type="PROSITE" id="PS50067">
    <property type="entry name" value="KINESIN_MOTOR_2"/>
    <property type="match status" value="1"/>
</dbReference>
<evidence type="ECO:0000256" key="1">
    <source>
        <dbReference type="ARBA" id="ARBA00022701"/>
    </source>
</evidence>
<evidence type="ECO:0000313" key="10">
    <source>
        <dbReference type="Proteomes" id="UP001189624"/>
    </source>
</evidence>
<keyword evidence="1" id="KW-0493">Microtubule</keyword>
<evidence type="ECO:0000256" key="4">
    <source>
        <dbReference type="PROSITE-ProRule" id="PRU00042"/>
    </source>
</evidence>
<evidence type="ECO:0000313" key="9">
    <source>
        <dbReference type="EMBL" id="CAJ1952800.1"/>
    </source>
</evidence>
<keyword evidence="5" id="KW-0547">Nucleotide-binding</keyword>
<evidence type="ECO:0000256" key="3">
    <source>
        <dbReference type="ARBA" id="ARBA00061615"/>
    </source>
</evidence>
<dbReference type="PANTHER" id="PTHR36055">
    <property type="entry name" value="C2H2-LIKE ZINC FINGER PROTEIN"/>
    <property type="match status" value="1"/>
</dbReference>
<dbReference type="PROSITE" id="PS00028">
    <property type="entry name" value="ZINC_FINGER_C2H2_1"/>
    <property type="match status" value="1"/>
</dbReference>
<dbReference type="InterPro" id="IPR027417">
    <property type="entry name" value="P-loop_NTPase"/>
</dbReference>
<accession>A0AA86VD29</accession>
<dbReference type="InterPro" id="IPR013087">
    <property type="entry name" value="Znf_C2H2_type"/>
</dbReference>
<dbReference type="GO" id="GO:0008017">
    <property type="term" value="F:microtubule binding"/>
    <property type="evidence" value="ECO:0007669"/>
    <property type="project" value="InterPro"/>
</dbReference>
<feature type="domain" description="Kinesin motor" evidence="7">
    <location>
        <begin position="11"/>
        <end position="272"/>
    </location>
</feature>
<dbReference type="Proteomes" id="UP001189624">
    <property type="component" value="Chromosome 4"/>
</dbReference>
<name>A0AA86VD29_9FABA</name>
<evidence type="ECO:0000256" key="2">
    <source>
        <dbReference type="ARBA" id="ARBA00023175"/>
    </source>
</evidence>
<dbReference type="FunFam" id="1.10.150.280:FF:000003">
    <property type="entry name" value="Kinesin-like protein KIN-10C"/>
    <property type="match status" value="1"/>
</dbReference>
<keyword evidence="4" id="KW-0479">Metal-binding</keyword>
<keyword evidence="2 5" id="KW-0505">Motor protein</keyword>
<evidence type="ECO:0000259" key="8">
    <source>
        <dbReference type="PROSITE" id="PS50157"/>
    </source>
</evidence>
<feature type="binding site" evidence="5">
    <location>
        <begin position="129"/>
        <end position="136"/>
    </location>
    <ligand>
        <name>ATP</name>
        <dbReference type="ChEBI" id="CHEBI:30616"/>
    </ligand>
</feature>
<gene>
    <name evidence="9" type="ORF">AYBTSS11_LOCUS15492</name>
</gene>
<dbReference type="InterPro" id="IPR010994">
    <property type="entry name" value="RuvA_2-like"/>
</dbReference>
<evidence type="ECO:0000256" key="5">
    <source>
        <dbReference type="PROSITE-ProRule" id="PRU00283"/>
    </source>
</evidence>
<dbReference type="EMBL" id="OY731401">
    <property type="protein sequence ID" value="CAJ1952800.1"/>
    <property type="molecule type" value="Genomic_DNA"/>
</dbReference>
<dbReference type="GO" id="GO:0005874">
    <property type="term" value="C:microtubule"/>
    <property type="evidence" value="ECO:0007669"/>
    <property type="project" value="UniProtKB-KW"/>
</dbReference>
<dbReference type="GO" id="GO:0005524">
    <property type="term" value="F:ATP binding"/>
    <property type="evidence" value="ECO:0007669"/>
    <property type="project" value="UniProtKB-UniRule"/>
</dbReference>
<reference evidence="9" key="1">
    <citation type="submission" date="2023-10" db="EMBL/GenBank/DDBJ databases">
        <authorList>
            <person name="Domelevo Entfellner J.-B."/>
        </authorList>
    </citation>
    <scope>NUCLEOTIDE SEQUENCE</scope>
</reference>
<dbReference type="PROSITE" id="PS50157">
    <property type="entry name" value="ZINC_FINGER_C2H2_2"/>
    <property type="match status" value="1"/>
</dbReference>
<dbReference type="Pfam" id="PF12836">
    <property type="entry name" value="HHH_3"/>
    <property type="match status" value="1"/>
</dbReference>
<dbReference type="InterPro" id="IPR036961">
    <property type="entry name" value="Kinesin_motor_dom_sf"/>
</dbReference>
<feature type="compositionally biased region" description="Basic and acidic residues" evidence="6">
    <location>
        <begin position="963"/>
        <end position="976"/>
    </location>
</feature>
<feature type="region of interest" description="Disordered" evidence="6">
    <location>
        <begin position="955"/>
        <end position="976"/>
    </location>
</feature>
<organism evidence="9 10">
    <name type="scientific">Sphenostylis stenocarpa</name>
    <dbReference type="NCBI Taxonomy" id="92480"/>
    <lineage>
        <taxon>Eukaryota</taxon>
        <taxon>Viridiplantae</taxon>
        <taxon>Streptophyta</taxon>
        <taxon>Embryophyta</taxon>
        <taxon>Tracheophyta</taxon>
        <taxon>Spermatophyta</taxon>
        <taxon>Magnoliopsida</taxon>
        <taxon>eudicotyledons</taxon>
        <taxon>Gunneridae</taxon>
        <taxon>Pentapetalae</taxon>
        <taxon>rosids</taxon>
        <taxon>fabids</taxon>
        <taxon>Fabales</taxon>
        <taxon>Fabaceae</taxon>
        <taxon>Papilionoideae</taxon>
        <taxon>50 kb inversion clade</taxon>
        <taxon>NPAAA clade</taxon>
        <taxon>indigoferoid/millettioid clade</taxon>
        <taxon>Phaseoleae</taxon>
        <taxon>Sphenostylis</taxon>
    </lineage>
</organism>
<evidence type="ECO:0000259" key="7">
    <source>
        <dbReference type="PROSITE" id="PS50067"/>
    </source>
</evidence>
<keyword evidence="4" id="KW-0862">Zinc</keyword>